<feature type="transmembrane region" description="Helical" evidence="7">
    <location>
        <begin position="113"/>
        <end position="130"/>
    </location>
</feature>
<dbReference type="STRING" id="1852522.SAMN06295960_3462"/>
<sequence length="250" mass="27155">MKAESGEAYFERIDGRTFHLQHICSINQLSRDYVDGRMELVDIHRELLRVAKEQPKLALWKRLCWTACLSGSVMLIFGRVYQDVPAAMAAGIMAYLCYLFLSRALKVPFLAEYGSAFLGGAVGCLMYMLIGVHLNLIMMGAVIPLVPGIAITNAIRDMMARHYLSGLMGAIEAICIAGALGAGIACVSLPIVPGITFYEAFRGLVTGNNGAAAVVFLQVAYGAAGIACGMIIAEVLYRHTIRRILHHCAR</sequence>
<evidence type="ECO:0000256" key="2">
    <source>
        <dbReference type="ARBA" id="ARBA00022475"/>
    </source>
</evidence>
<dbReference type="AlphaFoldDB" id="A0A1X7LJ08"/>
<feature type="transmembrane region" description="Helical" evidence="7">
    <location>
        <begin position="211"/>
        <end position="237"/>
    </location>
</feature>
<dbReference type="EMBL" id="FXAZ01000005">
    <property type="protein sequence ID" value="SMG53242.1"/>
    <property type="molecule type" value="Genomic_DNA"/>
</dbReference>
<protein>
    <submittedName>
        <fullName evidence="9">Uncharacterized membrane protein YjjP, DUF1212 family</fullName>
    </submittedName>
</protein>
<proteinExistence type="inferred from homology"/>
<dbReference type="GO" id="GO:0022857">
    <property type="term" value="F:transmembrane transporter activity"/>
    <property type="evidence" value="ECO:0007669"/>
    <property type="project" value="InterPro"/>
</dbReference>
<dbReference type="PANTHER" id="PTHR34390:SF2">
    <property type="entry name" value="SUCCINATE TRANSPORTER SUBUNIT YJJP-RELATED"/>
    <property type="match status" value="1"/>
</dbReference>
<keyword evidence="10" id="KW-1185">Reference proteome</keyword>
<dbReference type="GO" id="GO:0005886">
    <property type="term" value="C:plasma membrane"/>
    <property type="evidence" value="ECO:0007669"/>
    <property type="project" value="UniProtKB-SubCell"/>
</dbReference>
<dbReference type="PANTHER" id="PTHR34390">
    <property type="entry name" value="UPF0442 PROTEIN YJJB-RELATED"/>
    <property type="match status" value="1"/>
</dbReference>
<comment type="subcellular location">
    <subcellularLocation>
        <location evidence="1">Cell membrane</location>
        <topology evidence="1">Multi-pass membrane protein</topology>
    </subcellularLocation>
</comment>
<evidence type="ECO:0000256" key="1">
    <source>
        <dbReference type="ARBA" id="ARBA00004651"/>
    </source>
</evidence>
<comment type="similarity">
    <text evidence="6">Belongs to the ThrE exporter (TC 2.A.79) family.</text>
</comment>
<dbReference type="Pfam" id="PF06738">
    <property type="entry name" value="ThrE"/>
    <property type="match status" value="1"/>
</dbReference>
<feature type="transmembrane region" description="Helical" evidence="7">
    <location>
        <begin position="136"/>
        <end position="155"/>
    </location>
</feature>
<evidence type="ECO:0000256" key="6">
    <source>
        <dbReference type="ARBA" id="ARBA00034125"/>
    </source>
</evidence>
<dbReference type="InterPro" id="IPR010619">
    <property type="entry name" value="ThrE-like_N"/>
</dbReference>
<accession>A0A1X7LJ08</accession>
<feature type="transmembrane region" description="Helical" evidence="7">
    <location>
        <begin position="84"/>
        <end position="101"/>
    </location>
</feature>
<keyword evidence="4 7" id="KW-1133">Transmembrane helix</keyword>
<reference evidence="9 10" key="1">
    <citation type="submission" date="2017-04" db="EMBL/GenBank/DDBJ databases">
        <authorList>
            <person name="Afonso C.L."/>
            <person name="Miller P.J."/>
            <person name="Scott M.A."/>
            <person name="Spackman E."/>
            <person name="Goraichik I."/>
            <person name="Dimitrov K.M."/>
            <person name="Suarez D.L."/>
            <person name="Swayne D.E."/>
        </authorList>
    </citation>
    <scope>NUCLEOTIDE SEQUENCE [LARGE SCALE GENOMIC DNA]</scope>
    <source>
        <strain evidence="9 10">11</strain>
    </source>
</reference>
<keyword evidence="5 7" id="KW-0472">Membrane</keyword>
<organism evidence="9 10">
    <name type="scientific">Paenibacillus aquistagni</name>
    <dbReference type="NCBI Taxonomy" id="1852522"/>
    <lineage>
        <taxon>Bacteria</taxon>
        <taxon>Bacillati</taxon>
        <taxon>Bacillota</taxon>
        <taxon>Bacilli</taxon>
        <taxon>Bacillales</taxon>
        <taxon>Paenibacillaceae</taxon>
        <taxon>Paenibacillus</taxon>
    </lineage>
</organism>
<dbReference type="Proteomes" id="UP000193834">
    <property type="component" value="Unassembled WGS sequence"/>
</dbReference>
<gene>
    <name evidence="9" type="ORF">SAMN06295960_3462</name>
</gene>
<evidence type="ECO:0000256" key="5">
    <source>
        <dbReference type="ARBA" id="ARBA00023136"/>
    </source>
</evidence>
<evidence type="ECO:0000259" key="8">
    <source>
        <dbReference type="Pfam" id="PF06738"/>
    </source>
</evidence>
<evidence type="ECO:0000313" key="9">
    <source>
        <dbReference type="EMBL" id="SMG53242.1"/>
    </source>
</evidence>
<keyword evidence="2" id="KW-1003">Cell membrane</keyword>
<evidence type="ECO:0000256" key="4">
    <source>
        <dbReference type="ARBA" id="ARBA00022989"/>
    </source>
</evidence>
<dbReference type="InterPro" id="IPR050539">
    <property type="entry name" value="ThrE_Dicarb/AminoAcid_Exp"/>
</dbReference>
<feature type="transmembrane region" description="Helical" evidence="7">
    <location>
        <begin position="167"/>
        <end position="191"/>
    </location>
</feature>
<feature type="domain" description="Threonine/serine exporter-like N-terminal" evidence="8">
    <location>
        <begin position="10"/>
        <end position="187"/>
    </location>
</feature>
<keyword evidence="3 7" id="KW-0812">Transmembrane</keyword>
<name>A0A1X7LJ08_9BACL</name>
<dbReference type="GO" id="GO:0015744">
    <property type="term" value="P:succinate transport"/>
    <property type="evidence" value="ECO:0007669"/>
    <property type="project" value="TreeGrafter"/>
</dbReference>
<evidence type="ECO:0000256" key="7">
    <source>
        <dbReference type="SAM" id="Phobius"/>
    </source>
</evidence>
<evidence type="ECO:0000313" key="10">
    <source>
        <dbReference type="Proteomes" id="UP000193834"/>
    </source>
</evidence>
<evidence type="ECO:0000256" key="3">
    <source>
        <dbReference type="ARBA" id="ARBA00022692"/>
    </source>
</evidence>